<dbReference type="InterPro" id="IPR009027">
    <property type="entry name" value="Ribosomal_bL9/RNase_H1_N"/>
</dbReference>
<proteinExistence type="predicted"/>
<dbReference type="Pfam" id="PF01693">
    <property type="entry name" value="Cauli_VI"/>
    <property type="match status" value="2"/>
</dbReference>
<reference evidence="2" key="1">
    <citation type="submission" date="2020-01" db="EMBL/GenBank/DDBJ databases">
        <authorList>
            <consortium name="DOE Joint Genome Institute"/>
            <person name="Haridas S."/>
            <person name="Albert R."/>
            <person name="Binder M."/>
            <person name="Bloem J."/>
            <person name="Labutti K."/>
            <person name="Salamov A."/>
            <person name="Andreopoulos B."/>
            <person name="Baker S.E."/>
            <person name="Barry K."/>
            <person name="Bills G."/>
            <person name="Bluhm B.H."/>
            <person name="Cannon C."/>
            <person name="Castanera R."/>
            <person name="Culley D.E."/>
            <person name="Daum C."/>
            <person name="Ezra D."/>
            <person name="Gonzalez J.B."/>
            <person name="Henrissat B."/>
            <person name="Kuo A."/>
            <person name="Liang C."/>
            <person name="Lipzen A."/>
            <person name="Lutzoni F."/>
            <person name="Magnuson J."/>
            <person name="Mondo S."/>
            <person name="Nolan M."/>
            <person name="Ohm R."/>
            <person name="Pangilinan J."/>
            <person name="Park H.-J."/>
            <person name="Ramirez L."/>
            <person name="Alfaro M."/>
            <person name="Sun H."/>
            <person name="Tritt A."/>
            <person name="Yoshinaga Y."/>
            <person name="Zwiers L.-H."/>
            <person name="Turgeon B.G."/>
            <person name="Goodwin S.B."/>
            <person name="Spatafora J.W."/>
            <person name="Crous P.W."/>
            <person name="Grigoriev I.V."/>
        </authorList>
    </citation>
    <scope>NUCLEOTIDE SEQUENCE</scope>
    <source>
        <strain evidence="2">CBS 394.84</strain>
    </source>
</reference>
<evidence type="ECO:0000313" key="3">
    <source>
        <dbReference type="Proteomes" id="UP000800039"/>
    </source>
</evidence>
<organism evidence="2 3">
    <name type="scientific">Cucurbitaria berberidis CBS 394.84</name>
    <dbReference type="NCBI Taxonomy" id="1168544"/>
    <lineage>
        <taxon>Eukaryota</taxon>
        <taxon>Fungi</taxon>
        <taxon>Dikarya</taxon>
        <taxon>Ascomycota</taxon>
        <taxon>Pezizomycotina</taxon>
        <taxon>Dothideomycetes</taxon>
        <taxon>Pleosporomycetidae</taxon>
        <taxon>Pleosporales</taxon>
        <taxon>Pleosporineae</taxon>
        <taxon>Cucurbitariaceae</taxon>
        <taxon>Cucurbitaria</taxon>
    </lineage>
</organism>
<evidence type="ECO:0000313" key="2">
    <source>
        <dbReference type="EMBL" id="KAF1850581.1"/>
    </source>
</evidence>
<evidence type="ECO:0000259" key="1">
    <source>
        <dbReference type="Pfam" id="PF01693"/>
    </source>
</evidence>
<name>A0A9P4LCC8_9PLEO</name>
<comment type="caution">
    <text evidence="2">The sequence shown here is derived from an EMBL/GenBank/DDBJ whole genome shotgun (WGS) entry which is preliminary data.</text>
</comment>
<dbReference type="GeneID" id="63854781"/>
<dbReference type="RefSeq" id="XP_040793144.1">
    <property type="nucleotide sequence ID" value="XM_040937531.1"/>
</dbReference>
<gene>
    <name evidence="2" type="ORF">K460DRAFT_412268</name>
</gene>
<dbReference type="Proteomes" id="UP000800039">
    <property type="component" value="Unassembled WGS sequence"/>
</dbReference>
<keyword evidence="3" id="KW-1185">Reference proteome</keyword>
<protein>
    <recommendedName>
        <fullName evidence="1">Ribonuclease H1 N-terminal domain-containing protein</fullName>
    </recommendedName>
</protein>
<dbReference type="AlphaFoldDB" id="A0A9P4LCC8"/>
<dbReference type="InterPro" id="IPR011320">
    <property type="entry name" value="RNase_H1_N"/>
</dbReference>
<accession>A0A9P4LCC8</accession>
<feature type="domain" description="Ribonuclease H1 N-terminal" evidence="1">
    <location>
        <begin position="84"/>
        <end position="129"/>
    </location>
</feature>
<sequence length="189" mass="21410">MVSERRRNNLEYYAVVTGRLDEPAIFSSWGDAHPRVTGCKAEFKGFVSIQEARDYMERKGFAGWKEIIKDTALETTPARNSMAYYAVAHGANPGIRDFWYGPEGASQAVHEISGACHKHFRTKEQAEAFIEDWKETYAEVWRRAVKEALDNGLRPLGMKLDTKEILRGANQDPAINGISQRFDSVMSFT</sequence>
<dbReference type="SUPFAM" id="SSF55658">
    <property type="entry name" value="L9 N-domain-like"/>
    <property type="match status" value="2"/>
</dbReference>
<dbReference type="EMBL" id="ML976614">
    <property type="protein sequence ID" value="KAF1850581.1"/>
    <property type="molecule type" value="Genomic_DNA"/>
</dbReference>
<dbReference type="InterPro" id="IPR037056">
    <property type="entry name" value="RNase_H1_N_sf"/>
</dbReference>
<feature type="domain" description="Ribonuclease H1 N-terminal" evidence="1">
    <location>
        <begin position="12"/>
        <end position="55"/>
    </location>
</feature>
<dbReference type="Gene3D" id="3.40.970.10">
    <property type="entry name" value="Ribonuclease H1, N-terminal domain"/>
    <property type="match status" value="2"/>
</dbReference>
<dbReference type="OrthoDB" id="407198at2759"/>